<organism evidence="1 2">
    <name type="scientific">Pseudomonas fluorescens</name>
    <dbReference type="NCBI Taxonomy" id="294"/>
    <lineage>
        <taxon>Bacteria</taxon>
        <taxon>Pseudomonadati</taxon>
        <taxon>Pseudomonadota</taxon>
        <taxon>Gammaproteobacteria</taxon>
        <taxon>Pseudomonadales</taxon>
        <taxon>Pseudomonadaceae</taxon>
        <taxon>Pseudomonas</taxon>
    </lineage>
</organism>
<protein>
    <submittedName>
        <fullName evidence="1">Uncharacterized protein</fullName>
    </submittedName>
</protein>
<evidence type="ECO:0000313" key="2">
    <source>
        <dbReference type="Proteomes" id="UP000254535"/>
    </source>
</evidence>
<reference evidence="1 2" key="1">
    <citation type="submission" date="2017-07" db="EMBL/GenBank/DDBJ databases">
        <title>Genome sequence of Pseudomonas NEP1.</title>
        <authorList>
            <person name="Nascimento F.X."/>
        </authorList>
    </citation>
    <scope>NUCLEOTIDE SEQUENCE [LARGE SCALE GENOMIC DNA]</scope>
    <source>
        <strain evidence="1 2">NEP1</strain>
    </source>
</reference>
<dbReference type="EMBL" id="CP022313">
    <property type="protein sequence ID" value="AXJ04611.1"/>
    <property type="molecule type" value="Genomic_DNA"/>
</dbReference>
<gene>
    <name evidence="1" type="ORF">CFN16_10895</name>
</gene>
<proteinExistence type="predicted"/>
<evidence type="ECO:0000313" key="1">
    <source>
        <dbReference type="EMBL" id="AXJ04611.1"/>
    </source>
</evidence>
<name>A0A345UVV9_PSEFL</name>
<dbReference type="Proteomes" id="UP000254535">
    <property type="component" value="Chromosome"/>
</dbReference>
<dbReference type="RefSeq" id="WP_115077471.1">
    <property type="nucleotide sequence ID" value="NZ_CP022313.1"/>
</dbReference>
<accession>A0A345UVV9</accession>
<dbReference type="AlphaFoldDB" id="A0A345UVV9"/>
<sequence>MNEPISMPPWWLALTKVLCEAEPDEDLRLRLSRFHGQVPFQLFHLWQADVVMPMLGDALPEHQQALRALQSLHLRAALGVIGRQGEWRAALKPVLLALYRKAYAYDAAYAKAHASALTYGLAPANTAMIAEHFGDAEAFAEYYAQLNTEAAATAFAQAHASANAEVSARAFADDDADTCAQICAASVRVYVGACAQTDEQRNAVLNHLAAGLERSLATLQSRSTGERHE</sequence>